<dbReference type="Proteomes" id="UP000234789">
    <property type="component" value="Unassembled WGS sequence"/>
</dbReference>
<evidence type="ECO:0000313" key="2">
    <source>
        <dbReference type="EMBL" id="PLT43537.1"/>
    </source>
</evidence>
<organism evidence="2 3">
    <name type="scientific">Paenibacillus pasadenensis</name>
    <dbReference type="NCBI Taxonomy" id="217090"/>
    <lineage>
        <taxon>Bacteria</taxon>
        <taxon>Bacillati</taxon>
        <taxon>Bacillota</taxon>
        <taxon>Bacilli</taxon>
        <taxon>Bacillales</taxon>
        <taxon>Paenibacillaceae</taxon>
        <taxon>Paenibacillus</taxon>
    </lineage>
</organism>
<feature type="transmembrane region" description="Helical" evidence="1">
    <location>
        <begin position="41"/>
        <end position="60"/>
    </location>
</feature>
<dbReference type="AlphaFoldDB" id="A0A2N5MZM4"/>
<protein>
    <submittedName>
        <fullName evidence="2">Uncharacterized protein</fullName>
    </submittedName>
</protein>
<sequence length="72" mass="8238">MDIKIGDKNKIKNSSIGHTIKQPGDILESSQKKSWLERHPVLLSLMTGAVTGFIFLFSFWKEVVNWMENLFG</sequence>
<evidence type="ECO:0000313" key="3">
    <source>
        <dbReference type="Proteomes" id="UP000234789"/>
    </source>
</evidence>
<dbReference type="EMBL" id="NFEZ01000005">
    <property type="protein sequence ID" value="PLT43537.1"/>
    <property type="molecule type" value="Genomic_DNA"/>
</dbReference>
<reference evidence="2 3" key="1">
    <citation type="submission" date="2017-05" db="EMBL/GenBank/DDBJ databases">
        <title>Functional genome analysis of Paenibacillus pasadenensis strain R16: insights on endophytic life style and antifungal activity.</title>
        <authorList>
            <person name="Passera A."/>
            <person name="Marcolungo L."/>
            <person name="Casati P."/>
            <person name="Brasca M."/>
            <person name="Quaglino F."/>
            <person name="Delledonne M."/>
        </authorList>
    </citation>
    <scope>NUCLEOTIDE SEQUENCE [LARGE SCALE GENOMIC DNA]</scope>
    <source>
        <strain evidence="2 3">R16</strain>
    </source>
</reference>
<keyword evidence="3" id="KW-1185">Reference proteome</keyword>
<accession>A0A2N5MZM4</accession>
<evidence type="ECO:0000256" key="1">
    <source>
        <dbReference type="SAM" id="Phobius"/>
    </source>
</evidence>
<comment type="caution">
    <text evidence="2">The sequence shown here is derived from an EMBL/GenBank/DDBJ whole genome shotgun (WGS) entry which is preliminary data.</text>
</comment>
<dbReference type="RefSeq" id="WP_101809532.1">
    <property type="nucleotide sequence ID" value="NZ_NFEZ01000005.1"/>
</dbReference>
<keyword evidence="1" id="KW-1133">Transmembrane helix</keyword>
<gene>
    <name evidence="2" type="ORF">B8V81_5077</name>
</gene>
<keyword evidence="1" id="KW-0812">Transmembrane</keyword>
<proteinExistence type="predicted"/>
<name>A0A2N5MZM4_9BACL</name>
<keyword evidence="1" id="KW-0472">Membrane</keyword>